<dbReference type="RefSeq" id="WP_130020836.1">
    <property type="nucleotide sequence ID" value="NZ_SEWF01000012.1"/>
</dbReference>
<sequence>MIQFGVDVLLTQNPVWKNKRIGLVTNHAATTSSLQPSRQALLQKGFNITQLFSPEHGLDAKGADGAKMADGIDWLTQLPVTSLYGDKLVAQAEDLADIDIVLFDIPDIGSRFYTYLWTLTYVIEACAKFNKPLMIADRPNPVSGNLSRAEGPVLDENTCSSFIGRWATPLRHSCTLGELALYLNEVKGIHANIEIIKCQHWQRDTFQPDWGVPFVPTSPAMQSFQSALLYPGLGLLEATNISEGRGTEMPFTIIGAPWLDNNLLIEKLLNAMMEIKPITFVPTESKYTGELCYGIKLSVKISTDFEAVNNGLMLIKRIKDQHPEHFSWKPYPTNVNPNGTNHLDLLLGFPQSESLFELPIKDFAEQIKNLTLAKNWQENIRPYLLYS</sequence>
<feature type="domain" description="Peptidoglycan beta-N-acetylmuramidase NamZ N-terminal" evidence="1">
    <location>
        <begin position="21"/>
        <end position="224"/>
    </location>
</feature>
<evidence type="ECO:0000313" key="3">
    <source>
        <dbReference type="EMBL" id="RYU95697.1"/>
    </source>
</evidence>
<dbReference type="InterPro" id="IPR048502">
    <property type="entry name" value="NamZ_N"/>
</dbReference>
<dbReference type="PIRSF" id="PIRSF016719">
    <property type="entry name" value="UCP016719"/>
    <property type="match status" value="1"/>
</dbReference>
<evidence type="ECO:0000313" key="4">
    <source>
        <dbReference type="Proteomes" id="UP000293162"/>
    </source>
</evidence>
<protein>
    <submittedName>
        <fullName evidence="3">DUF1343 domain-containing protein</fullName>
    </submittedName>
</protein>
<name>A0A4Q5M1I4_9BACT</name>
<gene>
    <name evidence="3" type="ORF">EWM59_10050</name>
</gene>
<dbReference type="PANTHER" id="PTHR42915:SF1">
    <property type="entry name" value="PEPTIDOGLYCAN BETA-N-ACETYLMURAMIDASE NAMZ"/>
    <property type="match status" value="1"/>
</dbReference>
<dbReference type="InterPro" id="IPR008302">
    <property type="entry name" value="NamZ"/>
</dbReference>
<dbReference type="Gene3D" id="3.40.50.12170">
    <property type="entry name" value="Uncharacterised protein PF07075, DUF1343"/>
    <property type="match status" value="1"/>
</dbReference>
<proteinExistence type="predicted"/>
<accession>A0A4Q5M1I4</accession>
<dbReference type="GO" id="GO:0033922">
    <property type="term" value="F:peptidoglycan beta-N-acetylmuramidase activity"/>
    <property type="evidence" value="ECO:0007669"/>
    <property type="project" value="InterPro"/>
</dbReference>
<keyword evidence="4" id="KW-1185">Reference proteome</keyword>
<evidence type="ECO:0000259" key="1">
    <source>
        <dbReference type="Pfam" id="PF07075"/>
    </source>
</evidence>
<evidence type="ECO:0000259" key="2">
    <source>
        <dbReference type="Pfam" id="PF20732"/>
    </source>
</evidence>
<dbReference type="Gene3D" id="3.90.1150.140">
    <property type="match status" value="1"/>
</dbReference>
<dbReference type="InterPro" id="IPR048503">
    <property type="entry name" value="NamZ_C"/>
</dbReference>
<dbReference type="Pfam" id="PF20732">
    <property type="entry name" value="NamZ_C"/>
    <property type="match status" value="1"/>
</dbReference>
<dbReference type="AlphaFoldDB" id="A0A4Q5M1I4"/>
<dbReference type="Pfam" id="PF07075">
    <property type="entry name" value="NamZ_N"/>
    <property type="match status" value="1"/>
</dbReference>
<dbReference type="PANTHER" id="PTHR42915">
    <property type="entry name" value="HYPOTHETICAL 460 KDA PROTEIN IN FEUA-SIGW INTERGENIC REGION [PRECURSOR]"/>
    <property type="match status" value="1"/>
</dbReference>
<organism evidence="3 4">
    <name type="scientific">Emticicia agri</name>
    <dbReference type="NCBI Taxonomy" id="2492393"/>
    <lineage>
        <taxon>Bacteria</taxon>
        <taxon>Pseudomonadati</taxon>
        <taxon>Bacteroidota</taxon>
        <taxon>Cytophagia</taxon>
        <taxon>Cytophagales</taxon>
        <taxon>Leadbetterellaceae</taxon>
        <taxon>Emticicia</taxon>
    </lineage>
</organism>
<dbReference type="Proteomes" id="UP000293162">
    <property type="component" value="Unassembled WGS sequence"/>
</dbReference>
<dbReference type="OrthoDB" id="9801061at2"/>
<reference evidence="3 4" key="1">
    <citation type="submission" date="2019-02" db="EMBL/GenBank/DDBJ databases">
        <title>Bacterial novel species Emticicia sp. 17J42-9 isolated from soil.</title>
        <authorList>
            <person name="Jung H.-Y."/>
        </authorList>
    </citation>
    <scope>NUCLEOTIDE SEQUENCE [LARGE SCALE GENOMIC DNA]</scope>
    <source>
        <strain evidence="3 4">17J42-9</strain>
    </source>
</reference>
<feature type="domain" description="Peptidoglycan beta-N-acetylmuramidase NamZ C-terminal" evidence="2">
    <location>
        <begin position="228"/>
        <end position="386"/>
    </location>
</feature>
<comment type="caution">
    <text evidence="3">The sequence shown here is derived from an EMBL/GenBank/DDBJ whole genome shotgun (WGS) entry which is preliminary data.</text>
</comment>
<dbReference type="EMBL" id="SEWF01000012">
    <property type="protein sequence ID" value="RYU95697.1"/>
    <property type="molecule type" value="Genomic_DNA"/>
</dbReference>